<evidence type="ECO:0000313" key="2">
    <source>
        <dbReference type="EMBL" id="ADM96501.1"/>
    </source>
</evidence>
<dbReference type="HOGENOM" id="CLU_2681806_0_0_6"/>
<proteinExistence type="predicted"/>
<name>E0SHA2_DICD3</name>
<sequence>MMSKSEQISVEYRRHSVADRFAERGGAHENVRFYVGGSRNFRGQLATIPAAARRIAVLQAFIIMAICANIIFSP</sequence>
<keyword evidence="1" id="KW-0812">Transmembrane</keyword>
<dbReference type="STRING" id="198628.Dda3937_04445"/>
<dbReference type="EMBL" id="CP002038">
    <property type="protein sequence ID" value="ADM96501.1"/>
    <property type="molecule type" value="Genomic_DNA"/>
</dbReference>
<feature type="transmembrane region" description="Helical" evidence="1">
    <location>
        <begin position="55"/>
        <end position="72"/>
    </location>
</feature>
<evidence type="ECO:0000313" key="3">
    <source>
        <dbReference type="Proteomes" id="UP000006859"/>
    </source>
</evidence>
<keyword evidence="1" id="KW-0472">Membrane</keyword>
<dbReference type="KEGG" id="ddd:Dda3937_04445"/>
<dbReference type="Proteomes" id="UP000006859">
    <property type="component" value="Chromosome"/>
</dbReference>
<keyword evidence="1" id="KW-1133">Transmembrane helix</keyword>
<gene>
    <name evidence="2" type="ordered locus">Dda3937_04445</name>
</gene>
<protein>
    <submittedName>
        <fullName evidence="2">Uncharacterized protein</fullName>
    </submittedName>
</protein>
<evidence type="ECO:0000256" key="1">
    <source>
        <dbReference type="SAM" id="Phobius"/>
    </source>
</evidence>
<reference evidence="2 3" key="1">
    <citation type="journal article" date="2011" name="J. Bacteriol.">
        <title>Genome sequence of the plant-pathogenic bacterium Dickeya dadantii 3937.</title>
        <authorList>
            <person name="Glasner J.D."/>
            <person name="Yang C.H."/>
            <person name="Reverchon S."/>
            <person name="Hugouvieux-Cotte-Pattat N."/>
            <person name="Condemine G."/>
            <person name="Bohin J.P."/>
            <person name="Van Gijsegem F."/>
            <person name="Yang S."/>
            <person name="Franza T."/>
            <person name="Expert D."/>
            <person name="Plunkett G. III"/>
            <person name="San Francisco M.J."/>
            <person name="Charkowski A.O."/>
            <person name="Py B."/>
            <person name="Bell K."/>
            <person name="Rauscher L."/>
            <person name="Rodriguez-Palenzuela P."/>
            <person name="Toussaint A."/>
            <person name="Holeva M.C."/>
            <person name="He S.Y."/>
            <person name="Douet V."/>
            <person name="Boccara M."/>
            <person name="Blanco C."/>
            <person name="Toth I."/>
            <person name="Anderson B.D."/>
            <person name="Biehl B.S."/>
            <person name="Mau B."/>
            <person name="Flynn S.M."/>
            <person name="Barras F."/>
            <person name="Lindeberg M."/>
            <person name="Birch P.R."/>
            <person name="Tsuyumu S."/>
            <person name="Shi X."/>
            <person name="Hibbing M."/>
            <person name="Yap M.N."/>
            <person name="Carpentier M."/>
            <person name="Dassa E."/>
            <person name="Umehara M."/>
            <person name="Kim J.F."/>
            <person name="Rusch M."/>
            <person name="Soni P."/>
            <person name="Mayhew G.F."/>
            <person name="Fouts D.E."/>
            <person name="Gill S.R."/>
            <person name="Blattner F.R."/>
            <person name="Keen N.T."/>
            <person name="Perna N.T."/>
        </authorList>
    </citation>
    <scope>NUCLEOTIDE SEQUENCE [LARGE SCALE GENOMIC DNA]</scope>
    <source>
        <strain evidence="2 3">3937</strain>
    </source>
</reference>
<dbReference type="AlphaFoldDB" id="E0SHA2"/>
<keyword evidence="3" id="KW-1185">Reference proteome</keyword>
<accession>E0SHA2</accession>
<organism evidence="2 3">
    <name type="scientific">Dickeya dadantii (strain 3937)</name>
    <name type="common">Erwinia chrysanthemi (strain 3937)</name>
    <dbReference type="NCBI Taxonomy" id="198628"/>
    <lineage>
        <taxon>Bacteria</taxon>
        <taxon>Pseudomonadati</taxon>
        <taxon>Pseudomonadota</taxon>
        <taxon>Gammaproteobacteria</taxon>
        <taxon>Enterobacterales</taxon>
        <taxon>Pectobacteriaceae</taxon>
        <taxon>Dickeya</taxon>
    </lineage>
</organism>